<evidence type="ECO:0000259" key="3">
    <source>
        <dbReference type="Pfam" id="PF00144"/>
    </source>
</evidence>
<proteinExistence type="inferred from homology"/>
<sequence length="404" mass="44933">MMVLKRSWAIALAGLLALQQVPIAAQEPLAPRSGRNPLDETFAELVNKTLDVFKVPGLAIAVIDDEEVFAEGYGFATLPDMRATPQTLWYGASTTKAFTAATIAHLIDSKRYSSLELGWQTTISSLLRDEFMLQDEWATNHITLDDAVSHRTGLPSHDMSSIHIIDGRSAVPKDIVRNLRNLATNEPRVEFEYCNLMYVTLSYVIESLTGKWLGQVLKETLWDPLGMDGTRFSLEDALQAPYHLARGYRWDNGSQIYHPVDHMPVSEISGAGATFSNVLDYAKWLKSLIHASGPLSKAVHKDIRTPRIIDTDPAFNRGIQLYALAWDRFVYHGHVGYQHGGSMHAFGGSVYWLPEAKFGVVAFGNTAHTSNAAVEELIIKLIDDKLGIPAENRIDRRRSKSFPG</sequence>
<keyword evidence="5" id="KW-1185">Reference proteome</keyword>
<feature type="chain" id="PRO_5040325894" description="Beta-lactamase-related domain-containing protein" evidence="2">
    <location>
        <begin position="26"/>
        <end position="404"/>
    </location>
</feature>
<dbReference type="InterPro" id="IPR012338">
    <property type="entry name" value="Beta-lactam/transpept-like"/>
</dbReference>
<dbReference type="AlphaFoldDB" id="A0A9Q8V9B0"/>
<reference evidence="4" key="1">
    <citation type="submission" date="2021-11" db="EMBL/GenBank/DDBJ databases">
        <title>Purpureocillium_takamizusanense_genome.</title>
        <authorList>
            <person name="Nguyen N.-H."/>
        </authorList>
    </citation>
    <scope>NUCLEOTIDE SEQUENCE</scope>
    <source>
        <strain evidence="4">PT3</strain>
    </source>
</reference>
<organism evidence="4 5">
    <name type="scientific">Purpureocillium takamizusanense</name>
    <dbReference type="NCBI Taxonomy" id="2060973"/>
    <lineage>
        <taxon>Eukaryota</taxon>
        <taxon>Fungi</taxon>
        <taxon>Dikarya</taxon>
        <taxon>Ascomycota</taxon>
        <taxon>Pezizomycotina</taxon>
        <taxon>Sordariomycetes</taxon>
        <taxon>Hypocreomycetidae</taxon>
        <taxon>Hypocreales</taxon>
        <taxon>Ophiocordycipitaceae</taxon>
        <taxon>Purpureocillium</taxon>
    </lineage>
</organism>
<gene>
    <name evidence="4" type="ORF">JDV02_002922</name>
</gene>
<evidence type="ECO:0000313" key="4">
    <source>
        <dbReference type="EMBL" id="UNI16491.1"/>
    </source>
</evidence>
<dbReference type="GeneID" id="72064882"/>
<comment type="similarity">
    <text evidence="1">Belongs to the peptidase S12 family.</text>
</comment>
<feature type="domain" description="Beta-lactamase-related" evidence="3">
    <location>
        <begin position="54"/>
        <end position="374"/>
    </location>
</feature>
<dbReference type="InterPro" id="IPR001466">
    <property type="entry name" value="Beta-lactam-related"/>
</dbReference>
<evidence type="ECO:0000313" key="5">
    <source>
        <dbReference type="Proteomes" id="UP000829364"/>
    </source>
</evidence>
<dbReference type="Proteomes" id="UP000829364">
    <property type="component" value="Chromosome 2"/>
</dbReference>
<dbReference type="EMBL" id="CP086355">
    <property type="protein sequence ID" value="UNI16491.1"/>
    <property type="molecule type" value="Genomic_DNA"/>
</dbReference>
<evidence type="ECO:0000256" key="1">
    <source>
        <dbReference type="ARBA" id="ARBA00038215"/>
    </source>
</evidence>
<protein>
    <recommendedName>
        <fullName evidence="3">Beta-lactamase-related domain-containing protein</fullName>
    </recommendedName>
</protein>
<dbReference type="RefSeq" id="XP_047839972.1">
    <property type="nucleotide sequence ID" value="XM_047984000.1"/>
</dbReference>
<dbReference type="PANTHER" id="PTHR46825:SF9">
    <property type="entry name" value="BETA-LACTAMASE-RELATED DOMAIN-CONTAINING PROTEIN"/>
    <property type="match status" value="1"/>
</dbReference>
<feature type="signal peptide" evidence="2">
    <location>
        <begin position="1"/>
        <end position="25"/>
    </location>
</feature>
<dbReference type="InterPro" id="IPR050491">
    <property type="entry name" value="AmpC-like"/>
</dbReference>
<evidence type="ECO:0000256" key="2">
    <source>
        <dbReference type="SAM" id="SignalP"/>
    </source>
</evidence>
<dbReference type="OrthoDB" id="5946976at2759"/>
<keyword evidence="2" id="KW-0732">Signal</keyword>
<dbReference type="SUPFAM" id="SSF56601">
    <property type="entry name" value="beta-lactamase/transpeptidase-like"/>
    <property type="match status" value="1"/>
</dbReference>
<dbReference type="KEGG" id="ptkz:JDV02_002922"/>
<dbReference type="Pfam" id="PF00144">
    <property type="entry name" value="Beta-lactamase"/>
    <property type="match status" value="1"/>
</dbReference>
<accession>A0A9Q8V9B0</accession>
<dbReference type="Gene3D" id="3.40.710.10">
    <property type="entry name" value="DD-peptidase/beta-lactamase superfamily"/>
    <property type="match status" value="1"/>
</dbReference>
<name>A0A9Q8V9B0_9HYPO</name>
<dbReference type="PANTHER" id="PTHR46825">
    <property type="entry name" value="D-ALANYL-D-ALANINE-CARBOXYPEPTIDASE/ENDOPEPTIDASE AMPH"/>
    <property type="match status" value="1"/>
</dbReference>